<sequence length="535" mass="58144">MSNGRRLGAHWDSPGYLEVIVTIGIFGEVDVQLVLPPQSLIRSTVLPRERTEGIAIPAGSLYAIWGKSRWKMFHDVIVGRDERAVPGMRAETARVGCTLRFCRRSFARLCAMRLARERGALPSLTLTEANIEAGSTIVEAYYYDMKGARVNEHAYPYTYPALVLEARAGSLLVLYISDGLIPDDDDEAWSFGLVPIDHAVLASDLVRCRCLDSGTKAARMTMRLLEDMETGEYTGAVWRGVAAFVDELRKRGPDDMLRLLKGTLEATETEAEAQRSEAELLAQPDATGIVKANGSEVVILYRGDDEEDGASGELADETDGHVANVTAVEKARVRGSSARSARSGGMDGRMRQHLALCERDWLCVRNGTDDGIGGGWFALRAMDNGRLVQMLPPDDEEAWVIRAAGAVTSAVTSGAAELGGGAFNVAANASAASGLLVVTALELWRQEGLALRNLGTGALLNFRGADIGGDGTSVRGHGDTKPRTAAWRRTPRTRFVVEPIPSERRKPGGFLRKPKRRKKRDPDARTLNTRLRGIS</sequence>
<dbReference type="AlphaFoldDB" id="A0A0M0JR24"/>
<evidence type="ECO:0000256" key="1">
    <source>
        <dbReference type="SAM" id="MobiDB-lite"/>
    </source>
</evidence>
<keyword evidence="3" id="KW-1185">Reference proteome</keyword>
<comment type="caution">
    <text evidence="2">The sequence shown here is derived from an EMBL/GenBank/DDBJ whole genome shotgun (WGS) entry which is preliminary data.</text>
</comment>
<reference evidence="3" key="1">
    <citation type="journal article" date="2015" name="PLoS Genet.">
        <title>Genome Sequence and Transcriptome Analyses of Chrysochromulina tobin: Metabolic Tools for Enhanced Algal Fitness in the Prominent Order Prymnesiales (Haptophyceae).</title>
        <authorList>
            <person name="Hovde B.T."/>
            <person name="Deodato C.R."/>
            <person name="Hunsperger H.M."/>
            <person name="Ryken S.A."/>
            <person name="Yost W."/>
            <person name="Jha R.K."/>
            <person name="Patterson J."/>
            <person name="Monnat R.J. Jr."/>
            <person name="Barlow S.B."/>
            <person name="Starkenburg S.R."/>
            <person name="Cattolico R.A."/>
        </authorList>
    </citation>
    <scope>NUCLEOTIDE SEQUENCE</scope>
    <source>
        <strain evidence="3">CCMP291</strain>
    </source>
</reference>
<protein>
    <submittedName>
        <fullName evidence="2">Uncharacterized protein</fullName>
    </submittedName>
</protein>
<proteinExistence type="predicted"/>
<gene>
    <name evidence="2" type="ORF">Ctob_005333</name>
</gene>
<accession>A0A0M0JR24</accession>
<dbReference type="EMBL" id="JWZX01002525">
    <property type="protein sequence ID" value="KOO28708.1"/>
    <property type="molecule type" value="Genomic_DNA"/>
</dbReference>
<dbReference type="Proteomes" id="UP000037460">
    <property type="component" value="Unassembled WGS sequence"/>
</dbReference>
<name>A0A0M0JR24_9EUKA</name>
<organism evidence="2 3">
    <name type="scientific">Chrysochromulina tobinii</name>
    <dbReference type="NCBI Taxonomy" id="1460289"/>
    <lineage>
        <taxon>Eukaryota</taxon>
        <taxon>Haptista</taxon>
        <taxon>Haptophyta</taxon>
        <taxon>Prymnesiophyceae</taxon>
        <taxon>Prymnesiales</taxon>
        <taxon>Chrysochromulinaceae</taxon>
        <taxon>Chrysochromulina</taxon>
    </lineage>
</organism>
<evidence type="ECO:0000313" key="2">
    <source>
        <dbReference type="EMBL" id="KOO28708.1"/>
    </source>
</evidence>
<evidence type="ECO:0000313" key="3">
    <source>
        <dbReference type="Proteomes" id="UP000037460"/>
    </source>
</evidence>
<feature type="region of interest" description="Disordered" evidence="1">
    <location>
        <begin position="499"/>
        <end position="535"/>
    </location>
</feature>